<dbReference type="Proteomes" id="UP000324176">
    <property type="component" value="Unassembled WGS sequence"/>
</dbReference>
<dbReference type="InterPro" id="IPR006015">
    <property type="entry name" value="Universal_stress_UspA"/>
</dbReference>
<dbReference type="Gene3D" id="3.40.50.620">
    <property type="entry name" value="HUPs"/>
    <property type="match status" value="1"/>
</dbReference>
<dbReference type="Pfam" id="PF00582">
    <property type="entry name" value="Usp"/>
    <property type="match status" value="1"/>
</dbReference>
<dbReference type="SUPFAM" id="SSF52402">
    <property type="entry name" value="Adenine nucleotide alpha hydrolases-like"/>
    <property type="match status" value="1"/>
</dbReference>
<dbReference type="AlphaFoldDB" id="A0A0F7KDT3"/>
<accession>A0A0F7KDT3</accession>
<organism evidence="3 5">
    <name type="scientific">Nitrosomonas communis</name>
    <dbReference type="NCBI Taxonomy" id="44574"/>
    <lineage>
        <taxon>Bacteria</taxon>
        <taxon>Pseudomonadati</taxon>
        <taxon>Pseudomonadota</taxon>
        <taxon>Betaproteobacteria</taxon>
        <taxon>Nitrosomonadales</taxon>
        <taxon>Nitrosomonadaceae</taxon>
        <taxon>Nitrosomonas</taxon>
    </lineage>
</organism>
<reference evidence="4 6" key="3">
    <citation type="submission" date="2019-07" db="EMBL/GenBank/DDBJ databases">
        <title>Active sludge and wastewater microbial communities from Klosterneuburg, Austria.</title>
        <authorList>
            <person name="Wagner M."/>
        </authorList>
    </citation>
    <scope>NUCLEOTIDE SEQUENCE [LARGE SCALE GENOMIC DNA]</scope>
    <source>
        <strain evidence="4 6">Nm2</strain>
    </source>
</reference>
<reference evidence="3 5" key="2">
    <citation type="journal article" date="2016" name="Genome Announc.">
        <title>Genome Sequence of Nitrosomonas communis Strain Nm2, a Mesophilic Ammonia-Oxidizing Bacterium Isolated from Mediterranean Soil.</title>
        <authorList>
            <person name="Kozlowski J.A."/>
            <person name="Kits K.D."/>
            <person name="Stein L.Y."/>
        </authorList>
    </citation>
    <scope>NUCLEOTIDE SEQUENCE [LARGE SCALE GENOMIC DNA]</scope>
    <source>
        <strain evidence="3 5">Nm2</strain>
    </source>
</reference>
<evidence type="ECO:0000313" key="6">
    <source>
        <dbReference type="Proteomes" id="UP000324176"/>
    </source>
</evidence>
<reference evidence="5" key="1">
    <citation type="submission" date="2015-05" db="EMBL/GenBank/DDBJ databases">
        <title>Draft genome of Nitrosomonas communis strain Nm2.</title>
        <authorList>
            <person name="Kozlowski J.A."/>
            <person name="Kits K.D."/>
            <person name="Stein L.Y."/>
        </authorList>
    </citation>
    <scope>NUCLEOTIDE SEQUENCE [LARGE SCALE GENOMIC DNA]</scope>
    <source>
        <strain evidence="5">Nm2</strain>
    </source>
</reference>
<evidence type="ECO:0000313" key="3">
    <source>
        <dbReference type="EMBL" id="AKH38690.1"/>
    </source>
</evidence>
<feature type="domain" description="UspA" evidence="2">
    <location>
        <begin position="1"/>
        <end position="132"/>
    </location>
</feature>
<sequence length="136" mass="14365">MYKKIMIAIDGSNTAQRALEEAVNIANNYNAALHIVHCVTGDTETDKSTGSQILEQAKSYVDAANLETSLLQADAVYGLTGIADSIAAAASDWGADLLAVGTSNRRGLERLYIGSVAEQLISKVDASVLLIRPQKG</sequence>
<dbReference type="PATRIC" id="fig|44574.3.peg.3431"/>
<dbReference type="OrthoDB" id="8547832at2"/>
<dbReference type="KEGG" id="nco:AAW31_14135"/>
<dbReference type="EMBL" id="VNHT01000017">
    <property type="protein sequence ID" value="TYP89388.1"/>
    <property type="molecule type" value="Genomic_DNA"/>
</dbReference>
<evidence type="ECO:0000313" key="4">
    <source>
        <dbReference type="EMBL" id="TYP89388.1"/>
    </source>
</evidence>
<comment type="similarity">
    <text evidence="1">Belongs to the universal stress protein A family.</text>
</comment>
<dbReference type="Proteomes" id="UP000034156">
    <property type="component" value="Chromosome"/>
</dbReference>
<dbReference type="InterPro" id="IPR014729">
    <property type="entry name" value="Rossmann-like_a/b/a_fold"/>
</dbReference>
<dbReference type="PANTHER" id="PTHR46268:SF6">
    <property type="entry name" value="UNIVERSAL STRESS PROTEIN UP12"/>
    <property type="match status" value="1"/>
</dbReference>
<evidence type="ECO:0000313" key="5">
    <source>
        <dbReference type="Proteomes" id="UP000034156"/>
    </source>
</evidence>
<protein>
    <submittedName>
        <fullName evidence="4">Nucleotide-binding universal stress UspA family protein</fullName>
    </submittedName>
</protein>
<evidence type="ECO:0000259" key="2">
    <source>
        <dbReference type="Pfam" id="PF00582"/>
    </source>
</evidence>
<dbReference type="EMBL" id="CP011451">
    <property type="protein sequence ID" value="AKH38690.1"/>
    <property type="molecule type" value="Genomic_DNA"/>
</dbReference>
<dbReference type="CDD" id="cd00293">
    <property type="entry name" value="USP-like"/>
    <property type="match status" value="1"/>
</dbReference>
<name>A0A0F7KDT3_9PROT</name>
<evidence type="ECO:0000256" key="1">
    <source>
        <dbReference type="ARBA" id="ARBA00008791"/>
    </source>
</evidence>
<proteinExistence type="inferred from homology"/>
<keyword evidence="5" id="KW-1185">Reference proteome</keyword>
<gene>
    <name evidence="3" type="ORF">AAW31_14135</name>
    <name evidence="4" type="ORF">BCL69_101745</name>
</gene>
<dbReference type="InterPro" id="IPR006016">
    <property type="entry name" value="UspA"/>
</dbReference>
<dbReference type="PANTHER" id="PTHR46268">
    <property type="entry name" value="STRESS RESPONSE PROTEIN NHAX"/>
    <property type="match status" value="1"/>
</dbReference>
<dbReference type="PRINTS" id="PR01438">
    <property type="entry name" value="UNVRSLSTRESS"/>
</dbReference>
<dbReference type="RefSeq" id="WP_046850727.1">
    <property type="nucleotide sequence ID" value="NZ_CP011451.1"/>
</dbReference>